<dbReference type="Pfam" id="PF00583">
    <property type="entry name" value="Acetyltransf_1"/>
    <property type="match status" value="1"/>
</dbReference>
<dbReference type="Gene3D" id="3.40.630.30">
    <property type="match status" value="1"/>
</dbReference>
<gene>
    <name evidence="2" type="ORF">Krac_6707</name>
</gene>
<proteinExistence type="predicted"/>
<evidence type="ECO:0000313" key="2">
    <source>
        <dbReference type="EMBL" id="EFH85485.1"/>
    </source>
</evidence>
<evidence type="ECO:0000313" key="3">
    <source>
        <dbReference type="Proteomes" id="UP000004508"/>
    </source>
</evidence>
<accession>D6TNU9</accession>
<dbReference type="RefSeq" id="WP_007909036.1">
    <property type="nucleotide sequence ID" value="NZ_ADVG01000002.1"/>
</dbReference>
<dbReference type="InterPro" id="IPR016181">
    <property type="entry name" value="Acyl_CoA_acyltransferase"/>
</dbReference>
<protein>
    <submittedName>
        <fullName evidence="2">GCN5-related N-acetyltransferase</fullName>
    </submittedName>
</protein>
<dbReference type="PANTHER" id="PTHR43617:SF2">
    <property type="entry name" value="UPF0039 PROTEIN SLL0451"/>
    <property type="match status" value="1"/>
</dbReference>
<dbReference type="STRING" id="485913.Krac_6707"/>
<dbReference type="OrthoDB" id="160586at2"/>
<organism evidence="2 3">
    <name type="scientific">Ktedonobacter racemifer DSM 44963</name>
    <dbReference type="NCBI Taxonomy" id="485913"/>
    <lineage>
        <taxon>Bacteria</taxon>
        <taxon>Bacillati</taxon>
        <taxon>Chloroflexota</taxon>
        <taxon>Ktedonobacteria</taxon>
        <taxon>Ktedonobacterales</taxon>
        <taxon>Ktedonobacteraceae</taxon>
        <taxon>Ktedonobacter</taxon>
    </lineage>
</organism>
<sequence length="294" mass="33833">MSTDSRHIRLLTPADVPQVERLIRSSEYIYQRFTPEELPLLIERYPAVGDLNNASLHGFLISQITNPPIAWIGGFGVSWSESKYYISILDNLIEDLNTHLRARGAQALYYSGNDMEQDWLRPLLLARGFQPYCQLYAYDKYDYTMPTPGNTRVTVRPVQLGTSAGLEDDTSALLAIEKLCFDELWRYDATAFRDIANSHPYFIVAEQNGQVVGYQFNTVEADYGYLVRIAVHPAFERQGIGARLMAEAVRFFASERVTRIMLNTEEQNTHAHRLYEWFGFIRLAQRGFVLRQEL</sequence>
<dbReference type="eggNOG" id="COG0456">
    <property type="taxonomic scope" value="Bacteria"/>
</dbReference>
<dbReference type="GO" id="GO:0016747">
    <property type="term" value="F:acyltransferase activity, transferring groups other than amino-acyl groups"/>
    <property type="evidence" value="ECO:0007669"/>
    <property type="project" value="InterPro"/>
</dbReference>
<dbReference type="InParanoid" id="D6TNU9"/>
<dbReference type="SUPFAM" id="SSF55729">
    <property type="entry name" value="Acyl-CoA N-acyltransferases (Nat)"/>
    <property type="match status" value="1"/>
</dbReference>
<dbReference type="Proteomes" id="UP000004508">
    <property type="component" value="Unassembled WGS sequence"/>
</dbReference>
<keyword evidence="3" id="KW-1185">Reference proteome</keyword>
<name>D6TNU9_KTERA</name>
<dbReference type="InterPro" id="IPR050276">
    <property type="entry name" value="MshD_Acetyltransferase"/>
</dbReference>
<dbReference type="EMBL" id="ADVG01000002">
    <property type="protein sequence ID" value="EFH85485.1"/>
    <property type="molecule type" value="Genomic_DNA"/>
</dbReference>
<reference evidence="2 3" key="1">
    <citation type="journal article" date="2011" name="Stand. Genomic Sci.">
        <title>Non-contiguous finished genome sequence and contextual data of the filamentous soil bacterium Ktedonobacter racemifer type strain (SOSP1-21).</title>
        <authorList>
            <person name="Chang Y.J."/>
            <person name="Land M."/>
            <person name="Hauser L."/>
            <person name="Chertkov O."/>
            <person name="Del Rio T.G."/>
            <person name="Nolan M."/>
            <person name="Copeland A."/>
            <person name="Tice H."/>
            <person name="Cheng J.F."/>
            <person name="Lucas S."/>
            <person name="Han C."/>
            <person name="Goodwin L."/>
            <person name="Pitluck S."/>
            <person name="Ivanova N."/>
            <person name="Ovchinikova G."/>
            <person name="Pati A."/>
            <person name="Chen A."/>
            <person name="Palaniappan K."/>
            <person name="Mavromatis K."/>
            <person name="Liolios K."/>
            <person name="Brettin T."/>
            <person name="Fiebig A."/>
            <person name="Rohde M."/>
            <person name="Abt B."/>
            <person name="Goker M."/>
            <person name="Detter J.C."/>
            <person name="Woyke T."/>
            <person name="Bristow J."/>
            <person name="Eisen J.A."/>
            <person name="Markowitz V."/>
            <person name="Hugenholtz P."/>
            <person name="Kyrpides N.C."/>
            <person name="Klenk H.P."/>
            <person name="Lapidus A."/>
        </authorList>
    </citation>
    <scope>NUCLEOTIDE SEQUENCE [LARGE SCALE GENOMIC DNA]</scope>
    <source>
        <strain evidence="3">DSM 44963</strain>
    </source>
</reference>
<dbReference type="InterPro" id="IPR000182">
    <property type="entry name" value="GNAT_dom"/>
</dbReference>
<dbReference type="PANTHER" id="PTHR43617">
    <property type="entry name" value="L-AMINO ACID N-ACETYLTRANSFERASE"/>
    <property type="match status" value="1"/>
</dbReference>
<dbReference type="PROSITE" id="PS51186">
    <property type="entry name" value="GNAT"/>
    <property type="match status" value="1"/>
</dbReference>
<feature type="domain" description="N-acetyltransferase" evidence="1">
    <location>
        <begin position="153"/>
        <end position="294"/>
    </location>
</feature>
<dbReference type="AlphaFoldDB" id="D6TNU9"/>
<dbReference type="CDD" id="cd04301">
    <property type="entry name" value="NAT_SF"/>
    <property type="match status" value="1"/>
</dbReference>
<evidence type="ECO:0000259" key="1">
    <source>
        <dbReference type="PROSITE" id="PS51186"/>
    </source>
</evidence>
<keyword evidence="2" id="KW-0808">Transferase</keyword>
<comment type="caution">
    <text evidence="2">The sequence shown here is derived from an EMBL/GenBank/DDBJ whole genome shotgun (WGS) entry which is preliminary data.</text>
</comment>